<dbReference type="InterPro" id="IPR017880">
    <property type="entry name" value="KilA_N"/>
</dbReference>
<dbReference type="Pfam" id="PF26567">
    <property type="entry name" value="BstA_C"/>
    <property type="match status" value="1"/>
</dbReference>
<accession>A0A7W5B8J4</accession>
<sequence>MSNQLTLALIPHETDGSIIDQRAVDGYINATALCKASGKNWSDYRRNSNTIAFLVELEADLKMPTALLIHTNTGGDARTQGTWVHPQVAINLGQWLSAKFAVQVTKWVYEWMSGGIRGGMPNTMPVHLQRYMANRAEIPATHFSILNELTFGLIAPLESGGYTLPEGMVPDISEGKMFSAWIRKEKGVNPADFPSYQHRYTDGRVVSARLYPNEYLADFRAHFNTVWLPQKAAKYFADRDVKALQYLPKLLAGPSK</sequence>
<dbReference type="InterPro" id="IPR018004">
    <property type="entry name" value="KilA/APSES_HTH"/>
</dbReference>
<dbReference type="SUPFAM" id="SSF54616">
    <property type="entry name" value="DNA-binding domain of Mlu1-box binding protein MBP1"/>
    <property type="match status" value="1"/>
</dbReference>
<dbReference type="EMBL" id="JACHXD010000003">
    <property type="protein sequence ID" value="MBB3118376.1"/>
    <property type="molecule type" value="Genomic_DNA"/>
</dbReference>
<dbReference type="Pfam" id="PF04383">
    <property type="entry name" value="KilA-N"/>
    <property type="match status" value="1"/>
</dbReference>
<dbReference type="InterPro" id="IPR036887">
    <property type="entry name" value="HTH_APSES_sf"/>
</dbReference>
<reference evidence="2 3" key="1">
    <citation type="submission" date="2020-08" db="EMBL/GenBank/DDBJ databases">
        <title>Genomic Encyclopedia of Type Strains, Phase III (KMG-III): the genomes of soil and plant-associated and newly described type strains.</title>
        <authorList>
            <person name="Whitman W."/>
        </authorList>
    </citation>
    <scope>NUCLEOTIDE SEQUENCE [LARGE SCALE GENOMIC DNA]</scope>
    <source>
        <strain evidence="2 3">CECT 8897</strain>
    </source>
</reference>
<evidence type="ECO:0000313" key="3">
    <source>
        <dbReference type="Proteomes" id="UP000541535"/>
    </source>
</evidence>
<gene>
    <name evidence="2" type="ORF">FHS03_001407</name>
</gene>
<dbReference type="PROSITE" id="PS51301">
    <property type="entry name" value="KILA_N"/>
    <property type="match status" value="1"/>
</dbReference>
<proteinExistence type="predicted"/>
<feature type="domain" description="KilA-N" evidence="1">
    <location>
        <begin position="6"/>
        <end position="111"/>
    </location>
</feature>
<comment type="caution">
    <text evidence="2">The sequence shown here is derived from an EMBL/GenBank/DDBJ whole genome shotgun (WGS) entry which is preliminary data.</text>
</comment>
<dbReference type="GO" id="GO:0003677">
    <property type="term" value="F:DNA binding"/>
    <property type="evidence" value="ECO:0007669"/>
    <property type="project" value="InterPro"/>
</dbReference>
<protein>
    <recommendedName>
        <fullName evidence="1">KilA-N domain-containing protein</fullName>
    </recommendedName>
</protein>
<dbReference type="Proteomes" id="UP000541535">
    <property type="component" value="Unassembled WGS sequence"/>
</dbReference>
<evidence type="ECO:0000313" key="2">
    <source>
        <dbReference type="EMBL" id="MBB3118376.1"/>
    </source>
</evidence>
<dbReference type="RefSeq" id="WP_183440304.1">
    <property type="nucleotide sequence ID" value="NZ_JACHXD010000003.1"/>
</dbReference>
<keyword evidence="3" id="KW-1185">Reference proteome</keyword>
<organism evidence="2 3">
    <name type="scientific">Pseudoduganella violacea</name>
    <dbReference type="NCBI Taxonomy" id="1715466"/>
    <lineage>
        <taxon>Bacteria</taxon>
        <taxon>Pseudomonadati</taxon>
        <taxon>Pseudomonadota</taxon>
        <taxon>Betaproteobacteria</taxon>
        <taxon>Burkholderiales</taxon>
        <taxon>Oxalobacteraceae</taxon>
        <taxon>Telluria group</taxon>
        <taxon>Pseudoduganella</taxon>
    </lineage>
</organism>
<dbReference type="InterPro" id="IPR058744">
    <property type="entry name" value="BstA-like_C"/>
</dbReference>
<dbReference type="SMART" id="SM01252">
    <property type="entry name" value="KilA-N"/>
    <property type="match status" value="1"/>
</dbReference>
<name>A0A7W5B8J4_9BURK</name>
<dbReference type="AlphaFoldDB" id="A0A7W5B8J4"/>
<evidence type="ECO:0000259" key="1">
    <source>
        <dbReference type="PROSITE" id="PS51301"/>
    </source>
</evidence>